<organism evidence="1">
    <name type="scientific">Arundo donax</name>
    <name type="common">Giant reed</name>
    <name type="synonym">Donax arundinaceus</name>
    <dbReference type="NCBI Taxonomy" id="35708"/>
    <lineage>
        <taxon>Eukaryota</taxon>
        <taxon>Viridiplantae</taxon>
        <taxon>Streptophyta</taxon>
        <taxon>Embryophyta</taxon>
        <taxon>Tracheophyta</taxon>
        <taxon>Spermatophyta</taxon>
        <taxon>Magnoliopsida</taxon>
        <taxon>Liliopsida</taxon>
        <taxon>Poales</taxon>
        <taxon>Poaceae</taxon>
        <taxon>PACMAD clade</taxon>
        <taxon>Arundinoideae</taxon>
        <taxon>Arundineae</taxon>
        <taxon>Arundo</taxon>
    </lineage>
</organism>
<dbReference type="AlphaFoldDB" id="A0A0A8YSJ8"/>
<protein>
    <submittedName>
        <fullName evidence="1">Uncharacterized protein</fullName>
    </submittedName>
</protein>
<name>A0A0A8YSJ8_ARUDO</name>
<evidence type="ECO:0000313" key="1">
    <source>
        <dbReference type="EMBL" id="JAD29989.1"/>
    </source>
</evidence>
<reference evidence="1" key="2">
    <citation type="journal article" date="2015" name="Data Brief">
        <title>Shoot transcriptome of the giant reed, Arundo donax.</title>
        <authorList>
            <person name="Barrero R.A."/>
            <person name="Guerrero F.D."/>
            <person name="Moolhuijzen P."/>
            <person name="Goolsby J.A."/>
            <person name="Tidwell J."/>
            <person name="Bellgard S.E."/>
            <person name="Bellgard M.I."/>
        </authorList>
    </citation>
    <scope>NUCLEOTIDE SEQUENCE</scope>
    <source>
        <tissue evidence="1">Shoot tissue taken approximately 20 cm above the soil surface</tissue>
    </source>
</reference>
<reference evidence="1" key="1">
    <citation type="submission" date="2014-09" db="EMBL/GenBank/DDBJ databases">
        <authorList>
            <person name="Magalhaes I.L.F."/>
            <person name="Oliveira U."/>
            <person name="Santos F.R."/>
            <person name="Vidigal T.H.D.A."/>
            <person name="Brescovit A.D."/>
            <person name="Santos A.J."/>
        </authorList>
    </citation>
    <scope>NUCLEOTIDE SEQUENCE</scope>
    <source>
        <tissue evidence="1">Shoot tissue taken approximately 20 cm above the soil surface</tissue>
    </source>
</reference>
<proteinExistence type="predicted"/>
<dbReference type="EMBL" id="GBRH01267906">
    <property type="protein sequence ID" value="JAD29989.1"/>
    <property type="molecule type" value="Transcribed_RNA"/>
</dbReference>
<accession>A0A0A8YSJ8</accession>
<sequence length="54" mass="6549">MIDKELVLHYSFTLLQFSCTLPQLTSMLVEWDKYVYCIYYCEFLRYCGTTFLSQ</sequence>